<keyword evidence="2" id="KW-1185">Reference proteome</keyword>
<name>A0A1W1XZR8_9NEIS</name>
<evidence type="ECO:0000313" key="2">
    <source>
        <dbReference type="Proteomes" id="UP000192761"/>
    </source>
</evidence>
<dbReference type="RefSeq" id="WP_084092473.1">
    <property type="nucleotide sequence ID" value="NZ_FWXD01000027.1"/>
</dbReference>
<evidence type="ECO:0000313" key="1">
    <source>
        <dbReference type="EMBL" id="SMC28988.1"/>
    </source>
</evidence>
<dbReference type="STRING" id="1121001.SAMN02745857_03528"/>
<protein>
    <submittedName>
        <fullName evidence="1">Uncharacterized protein</fullName>
    </submittedName>
</protein>
<dbReference type="AlphaFoldDB" id="A0A1W1XZR8"/>
<organism evidence="1 2">
    <name type="scientific">Andreprevotia lacus DSM 23236</name>
    <dbReference type="NCBI Taxonomy" id="1121001"/>
    <lineage>
        <taxon>Bacteria</taxon>
        <taxon>Pseudomonadati</taxon>
        <taxon>Pseudomonadota</taxon>
        <taxon>Betaproteobacteria</taxon>
        <taxon>Neisseriales</taxon>
        <taxon>Chitinibacteraceae</taxon>
        <taxon>Andreprevotia</taxon>
    </lineage>
</organism>
<sequence length="216" mass="24824">MGLLDELKKQAESAAANDSDAKARLRANIEQIDEALRQVFAYLDELVPQLRTIKPSNPHTFKAWSAGEWTQLAFENCAVNFRREKIDDVEWVHLVEFALGWRAPRPLQVSFGSQVEAQFLKDRLWQLGCKLEEKITRASDQRFQRSAITVEPKLITRFRFEAQFEAGKIQLTVRNLDQLHEDVLLLTPAECNHTLCEELAKTLLGRPSQINALLKR</sequence>
<proteinExistence type="predicted"/>
<dbReference type="EMBL" id="FWXD01000027">
    <property type="protein sequence ID" value="SMC28988.1"/>
    <property type="molecule type" value="Genomic_DNA"/>
</dbReference>
<reference evidence="1 2" key="1">
    <citation type="submission" date="2017-04" db="EMBL/GenBank/DDBJ databases">
        <authorList>
            <person name="Afonso C.L."/>
            <person name="Miller P.J."/>
            <person name="Scott M.A."/>
            <person name="Spackman E."/>
            <person name="Goraichik I."/>
            <person name="Dimitrov K.M."/>
            <person name="Suarez D.L."/>
            <person name="Swayne D.E."/>
        </authorList>
    </citation>
    <scope>NUCLEOTIDE SEQUENCE [LARGE SCALE GENOMIC DNA]</scope>
    <source>
        <strain evidence="1 2">DSM 23236</strain>
    </source>
</reference>
<gene>
    <name evidence="1" type="ORF">SAMN02745857_03528</name>
</gene>
<dbReference type="OrthoDB" id="8534086at2"/>
<dbReference type="Proteomes" id="UP000192761">
    <property type="component" value="Unassembled WGS sequence"/>
</dbReference>
<accession>A0A1W1XZR8</accession>